<evidence type="ECO:0000313" key="3">
    <source>
        <dbReference type="Proteomes" id="UP001147782"/>
    </source>
</evidence>
<dbReference type="Proteomes" id="UP001147782">
    <property type="component" value="Unassembled WGS sequence"/>
</dbReference>
<reference evidence="2" key="1">
    <citation type="submission" date="2022-11" db="EMBL/GenBank/DDBJ databases">
        <authorList>
            <person name="Petersen C."/>
        </authorList>
    </citation>
    <scope>NUCLEOTIDE SEQUENCE</scope>
    <source>
        <strain evidence="2">IBT 29864</strain>
    </source>
</reference>
<keyword evidence="1" id="KW-1133">Transmembrane helix</keyword>
<comment type="caution">
    <text evidence="2">The sequence shown here is derived from an EMBL/GenBank/DDBJ whole genome shotgun (WGS) entry which is preliminary data.</text>
</comment>
<accession>A0A9W9SEU3</accession>
<keyword evidence="3" id="KW-1185">Reference proteome</keyword>
<dbReference type="EMBL" id="JAPZBS010000004">
    <property type="protein sequence ID" value="KAJ5377317.1"/>
    <property type="molecule type" value="Genomic_DNA"/>
</dbReference>
<keyword evidence="1" id="KW-0472">Membrane</keyword>
<protein>
    <submittedName>
        <fullName evidence="2">Uncharacterized protein</fullName>
    </submittedName>
</protein>
<name>A0A9W9SEU3_9EURO</name>
<evidence type="ECO:0000313" key="2">
    <source>
        <dbReference type="EMBL" id="KAJ5377317.1"/>
    </source>
</evidence>
<organism evidence="2 3">
    <name type="scientific">Penicillium cataractarum</name>
    <dbReference type="NCBI Taxonomy" id="2100454"/>
    <lineage>
        <taxon>Eukaryota</taxon>
        <taxon>Fungi</taxon>
        <taxon>Dikarya</taxon>
        <taxon>Ascomycota</taxon>
        <taxon>Pezizomycotina</taxon>
        <taxon>Eurotiomycetes</taxon>
        <taxon>Eurotiomycetidae</taxon>
        <taxon>Eurotiales</taxon>
        <taxon>Aspergillaceae</taxon>
        <taxon>Penicillium</taxon>
    </lineage>
</organism>
<dbReference type="RefSeq" id="XP_056556180.1">
    <property type="nucleotide sequence ID" value="XM_056697655.1"/>
</dbReference>
<gene>
    <name evidence="2" type="ORF">N7496_004726</name>
</gene>
<dbReference type="AlphaFoldDB" id="A0A9W9SEU3"/>
<keyword evidence="1" id="KW-0812">Transmembrane</keyword>
<feature type="transmembrane region" description="Helical" evidence="1">
    <location>
        <begin position="82"/>
        <end position="102"/>
    </location>
</feature>
<evidence type="ECO:0000256" key="1">
    <source>
        <dbReference type="SAM" id="Phobius"/>
    </source>
</evidence>
<dbReference type="GeneID" id="81436834"/>
<sequence>MCNHCPRCPDRSQYSLASNLSLPSPVPFDADSDIVNDINGPESPETYQVFYRLVFGTQSEKKKLLDIIATVMEYHLTYSTQVVISFFVYATLTFLLAFYTYLFTDSVVPSDL</sequence>
<proteinExistence type="predicted"/>
<reference evidence="2" key="2">
    <citation type="journal article" date="2023" name="IMA Fungus">
        <title>Comparative genomic study of the Penicillium genus elucidates a diverse pangenome and 15 lateral gene transfer events.</title>
        <authorList>
            <person name="Petersen C."/>
            <person name="Sorensen T."/>
            <person name="Nielsen M.R."/>
            <person name="Sondergaard T.E."/>
            <person name="Sorensen J.L."/>
            <person name="Fitzpatrick D.A."/>
            <person name="Frisvad J.C."/>
            <person name="Nielsen K.L."/>
        </authorList>
    </citation>
    <scope>NUCLEOTIDE SEQUENCE</scope>
    <source>
        <strain evidence="2">IBT 29864</strain>
    </source>
</reference>